<reference evidence="1" key="1">
    <citation type="submission" date="2011-04" db="EMBL/GenBank/DDBJ databases">
        <title>Evolution of plant cell wall degrading machinery underlies the functional diversity of forest fungi.</title>
        <authorList>
            <consortium name="US DOE Joint Genome Institute (JGI-PGF)"/>
            <person name="Eastwood D.C."/>
            <person name="Floudas D."/>
            <person name="Binder M."/>
            <person name="Majcherczyk A."/>
            <person name="Schneider P."/>
            <person name="Aerts A."/>
            <person name="Asiegbu F.O."/>
            <person name="Baker S.E."/>
            <person name="Barry K."/>
            <person name="Bendiksby M."/>
            <person name="Blumentritt M."/>
            <person name="Coutinho P.M."/>
            <person name="Cullen D."/>
            <person name="Cullen D."/>
            <person name="Gathman A."/>
            <person name="Goodell B."/>
            <person name="Henrissat B."/>
            <person name="Ihrmark K."/>
            <person name="Kauserud H."/>
            <person name="Kohler A."/>
            <person name="LaButti K."/>
            <person name="Lapidus A."/>
            <person name="Lavin J.L."/>
            <person name="Lee Y.-H."/>
            <person name="Lindquist E."/>
            <person name="Lilly W."/>
            <person name="Lucas S."/>
            <person name="Morin E."/>
            <person name="Murat C."/>
            <person name="Oguiza J.A."/>
            <person name="Park J."/>
            <person name="Pisabarro A.G."/>
            <person name="Riley R."/>
            <person name="Rosling A."/>
            <person name="Salamov A."/>
            <person name="Schmidt O."/>
            <person name="Schmutz J."/>
            <person name="Skrede I."/>
            <person name="Stenlid J."/>
            <person name="Wiebenga A."/>
            <person name="Xie X."/>
            <person name="Kues U."/>
            <person name="Hibbett D.S."/>
            <person name="Hoffmeister D."/>
            <person name="Hogberg N."/>
            <person name="Martin F."/>
            <person name="Grigoriev I.V."/>
            <person name="Watkinson S.C."/>
        </authorList>
    </citation>
    <scope>NUCLEOTIDE SEQUENCE</scope>
    <source>
        <strain evidence="1">S7.9</strain>
    </source>
</reference>
<accession>F8NFN5</accession>
<dbReference type="RefSeq" id="XP_007312759.1">
    <property type="nucleotide sequence ID" value="XM_007312697.1"/>
</dbReference>
<proteinExistence type="predicted"/>
<organism>
    <name type="scientific">Serpula lacrymans var. lacrymans (strain S7.9)</name>
    <name type="common">Dry rot fungus</name>
    <dbReference type="NCBI Taxonomy" id="578457"/>
    <lineage>
        <taxon>Eukaryota</taxon>
        <taxon>Fungi</taxon>
        <taxon>Dikarya</taxon>
        <taxon>Basidiomycota</taxon>
        <taxon>Agaricomycotina</taxon>
        <taxon>Agaricomycetes</taxon>
        <taxon>Agaricomycetidae</taxon>
        <taxon>Boletales</taxon>
        <taxon>Coniophorineae</taxon>
        <taxon>Serpulaceae</taxon>
        <taxon>Serpula</taxon>
    </lineage>
</organism>
<dbReference type="GeneID" id="18809008"/>
<dbReference type="HOGENOM" id="CLU_198511_0_0_1"/>
<dbReference type="KEGG" id="sla:SERLADRAFT_344367"/>
<dbReference type="Proteomes" id="UP000008064">
    <property type="component" value="Unassembled WGS sequence"/>
</dbReference>
<protein>
    <submittedName>
        <fullName evidence="1">Uncharacterized protein</fullName>
    </submittedName>
</protein>
<name>F8NFN5_SERL9</name>
<dbReference type="EMBL" id="GL945428">
    <property type="protein sequence ID" value="EGO30875.1"/>
    <property type="molecule type" value="Genomic_DNA"/>
</dbReference>
<gene>
    <name evidence="1" type="ORF">SERLADRAFT_344367</name>
</gene>
<dbReference type="AlphaFoldDB" id="F8NFN5"/>
<evidence type="ECO:0000313" key="1">
    <source>
        <dbReference type="EMBL" id="EGO30875.1"/>
    </source>
</evidence>
<sequence length="77" mass="8108">MPTLGLYSALQACNTIVFRLSRQLRLTVAKIFCNVRTILLKVVICCFSRVSGAGVVATGVATGVKGASDSIRLGAIH</sequence>